<dbReference type="Gene3D" id="1.50.10.10">
    <property type="match status" value="1"/>
</dbReference>
<protein>
    <submittedName>
        <fullName evidence="1">Uncharacterized protein</fullName>
    </submittedName>
</protein>
<evidence type="ECO:0000313" key="2">
    <source>
        <dbReference type="Proteomes" id="UP000312512"/>
    </source>
</evidence>
<sequence length="680" mass="74054">MIDRRALADRHAVEVTGIDPRSPLSVGNGRLCFTADVTGLQTFPGRYPVEDRTGTGPGTLLSTMSSWGWHSVPGSYDVADSVRAYRTPRGPAPYVDMRGDLSGSGESPATAAEAWLRANPHRLDLARVGLDGVAPGEVSDVRQRLDLWSGTLTSRYLLRGIPVRVTTACHPDLDVLAVRMESARVPPVRLAFPYGSQAWGNAADWTRPQAHTSRVRPSPGGFTVERVLDETSYDVAVATSGTMRRAGPHEFTVTFTGATVADLVIAFHPAVPSEEVPASRPSFEEVAAAAREHWARFWSTGGAVDLSASHDERAPELERRIVLSQYLTALHSAGPLPPAETGLLANSWRGRFHLEMHWWHAAHFPLWGRPELLERSLTWYGTALPAARRTARAQGCAGARWPKQVGPDARESPSPIGPFLIWQQPHPIYLAELVRRARGTRHALERYAPLVLETAAFMASFAAEGPAGYTLGPPLVPAQESYAAVRAGAADPTFELAYWSWALEVAQRWRRLLGLAPEPSWSRVADGMRPPLVRDGVYAAMAVPPYTVTDDHPSMLYALGFVPPTRLIDPTVMRATLRHVLAGWQWDTTWGWDYPAMAMTATRLGEPDTAIETLLMPVVKNAYLPNGHNRQSSTLPAYLPGNGGLLAAVALMAAGWDGGPPTPGFPASWTVAWEGLRPMP</sequence>
<organism evidence="1 2">
    <name type="scientific">Nonomuraea phyllanthi</name>
    <dbReference type="NCBI Taxonomy" id="2219224"/>
    <lineage>
        <taxon>Bacteria</taxon>
        <taxon>Bacillati</taxon>
        <taxon>Actinomycetota</taxon>
        <taxon>Actinomycetes</taxon>
        <taxon>Streptosporangiales</taxon>
        <taxon>Streptosporangiaceae</taxon>
        <taxon>Nonomuraea</taxon>
    </lineage>
</organism>
<dbReference type="InterPro" id="IPR008928">
    <property type="entry name" value="6-hairpin_glycosidase_sf"/>
</dbReference>
<gene>
    <name evidence="1" type="ORF">FH608_015570</name>
</gene>
<name>A0A5C4WLX0_9ACTN</name>
<dbReference type="AlphaFoldDB" id="A0A5C4WLX0"/>
<dbReference type="RefSeq" id="WP_139631201.1">
    <property type="nucleotide sequence ID" value="NZ_VDLX02000005.1"/>
</dbReference>
<dbReference type="GO" id="GO:0005975">
    <property type="term" value="P:carbohydrate metabolic process"/>
    <property type="evidence" value="ECO:0007669"/>
    <property type="project" value="InterPro"/>
</dbReference>
<dbReference type="InterPro" id="IPR012341">
    <property type="entry name" value="6hp_glycosidase-like_sf"/>
</dbReference>
<reference evidence="1 2" key="1">
    <citation type="submission" date="2019-10" db="EMBL/GenBank/DDBJ databases">
        <title>Nonomuraea sp. nov., isolated from Phyllanthus amarus.</title>
        <authorList>
            <person name="Klykleung N."/>
            <person name="Tanasupawat S."/>
        </authorList>
    </citation>
    <scope>NUCLEOTIDE SEQUENCE [LARGE SCALE GENOMIC DNA]</scope>
    <source>
        <strain evidence="1 2">PA1-10</strain>
    </source>
</reference>
<comment type="caution">
    <text evidence="1">The sequence shown here is derived from an EMBL/GenBank/DDBJ whole genome shotgun (WGS) entry which is preliminary data.</text>
</comment>
<dbReference type="SUPFAM" id="SSF48208">
    <property type="entry name" value="Six-hairpin glycosidases"/>
    <property type="match status" value="1"/>
</dbReference>
<dbReference type="EMBL" id="VDLX02000005">
    <property type="protein sequence ID" value="KAB8194608.1"/>
    <property type="molecule type" value="Genomic_DNA"/>
</dbReference>
<proteinExistence type="predicted"/>
<dbReference type="Proteomes" id="UP000312512">
    <property type="component" value="Unassembled WGS sequence"/>
</dbReference>
<dbReference type="OrthoDB" id="127395at2"/>
<keyword evidence="2" id="KW-1185">Reference proteome</keyword>
<accession>A0A5C4WLX0</accession>
<evidence type="ECO:0000313" key="1">
    <source>
        <dbReference type="EMBL" id="KAB8194608.1"/>
    </source>
</evidence>